<keyword evidence="1" id="KW-0418">Kinase</keyword>
<keyword evidence="1" id="KW-0648">Protein biosynthesis</keyword>
<protein>
    <submittedName>
        <fullName evidence="1">Eukaryotic translation initiation factor 2-alpha kinase</fullName>
        <ecNumber evidence="1">2.7.11.1</ecNumber>
    </submittedName>
</protein>
<name>A0ACC3SH41_9PEZI</name>
<dbReference type="EC" id="2.7.11.1" evidence="1"/>
<keyword evidence="1" id="KW-0808">Transferase</keyword>
<dbReference type="EMBL" id="JAMKPW020000011">
    <property type="protein sequence ID" value="KAK8213380.1"/>
    <property type="molecule type" value="Genomic_DNA"/>
</dbReference>
<accession>A0ACC3SH41</accession>
<organism evidence="1 2">
    <name type="scientific">Zalaria obscura</name>
    <dbReference type="NCBI Taxonomy" id="2024903"/>
    <lineage>
        <taxon>Eukaryota</taxon>
        <taxon>Fungi</taxon>
        <taxon>Dikarya</taxon>
        <taxon>Ascomycota</taxon>
        <taxon>Pezizomycotina</taxon>
        <taxon>Dothideomycetes</taxon>
        <taxon>Dothideomycetidae</taxon>
        <taxon>Dothideales</taxon>
        <taxon>Zalariaceae</taxon>
        <taxon>Zalaria</taxon>
    </lineage>
</organism>
<keyword evidence="1" id="KW-0396">Initiation factor</keyword>
<keyword evidence="2" id="KW-1185">Reference proteome</keyword>
<comment type="caution">
    <text evidence="1">The sequence shown here is derived from an EMBL/GenBank/DDBJ whole genome shotgun (WGS) entry which is preliminary data.</text>
</comment>
<evidence type="ECO:0000313" key="2">
    <source>
        <dbReference type="Proteomes" id="UP001320706"/>
    </source>
</evidence>
<gene>
    <name evidence="1" type="primary">GCN2</name>
    <name evidence="1" type="ORF">M8818_002679</name>
</gene>
<evidence type="ECO:0000313" key="1">
    <source>
        <dbReference type="EMBL" id="KAK8213380.1"/>
    </source>
</evidence>
<reference evidence="1" key="1">
    <citation type="submission" date="2024-02" db="EMBL/GenBank/DDBJ databases">
        <title>Metagenome Assembled Genome of Zalaria obscura JY119.</title>
        <authorList>
            <person name="Vighnesh L."/>
            <person name="Jagadeeshwari U."/>
            <person name="Venkata Ramana C."/>
            <person name="Sasikala C."/>
        </authorList>
    </citation>
    <scope>NUCLEOTIDE SEQUENCE</scope>
    <source>
        <strain evidence="1">JY119</strain>
    </source>
</reference>
<sequence>MAPKPKIASQDNIKKQNAAPGNASLHPGIAPDGASLNYEEIQQEEVEVLSAIFMEDYEEVKVKSAWSKTTERAFKLRLRSFSDENTAVTLSVRLTATYPKSPPLLQIEGLDRLQARARERIMTVITERPKELAGEVMIHDIAMDIQEALEDAVQSRDRDVMPSLEDERVIQEAAASEMAKAEQGHEAKRAEEAQAEEDRILQQMVDEEVERREAKHRSNRPSRRDTTAESGDALRVSDSIHFDQLITLSTADMAAFSDVIPLFTVAGQSGNEILATQPSISGRRDEGRALLAVRCVDLTVATGDRARKNQLLALEEELEQLKALRQGNIVNLHAFKMEKGDERIRPLGWLAPECVGETAVWNRKSDVWDFGVVFVQMLLGIGIISKYSSPGSMMELLDTSDALDDMLRKIFTKESRDRPSAFDLIPCEFLRNDVPIMEHALKANRRNSSSTTFSGRKSPMLRRTRRTSLSAGDTASRYTNDFMELGRLGKGGFGEVVKARNKVDGGIYAVKKVKQDTRAQLEQVLSEVMLLHRLNHAYVVRYYSAWVEDDITGSVELDEDSITCTGDFTTSSKEESPTDFGFSSRGLDFVSSSGYNHIQFGDDDDDDEDTATDSETDTLEERRAFAMRQKVSTDQAVDDSTDGEPGPPRQSRSGSRRLMRSTLYIQMEYCERQTLRDLIRRGLDAKPREGWQMLRQILEGLAHIHDLGIIHRDLKPDNIFIDAAGNPRIGDFGLATTSHYYAVDKGIMSGATGGGDMTRSVGTTLYVAPELRSGAGSTYTDKIDMYSLGIIFFEMCFPLPTAMERHQVLRQLREKEHTLPPEFQKPEKTQQGAIILALVSHTPSERPSSKELLHGDKLPIQIEDEKIRQTIRSLADSGSPHYQRILSALFSQTPDQRVKDYAWDVKSASKPALTAEELRMRDIARQSLGSIFRRHGAEEVQRPILLPRSSYYTEPHLVQLLDTTGNLLQLPYDLTLPHARQLSRQTPNVEKTFVFGNVYRDLLSGGPPRAIGEVDFDIVSMSATDMVFKEAEVIKVIDEIIDEVPALSATPMCFHVNHSDMLEIILDYCRVDKSQRPAVKEVLSRLNHYQNTWQKIRAELRSPALGIHSTSLDDMAQFDFRETPEKVVARLQGILEGTSGMARMRRPLEHLRELVEALKLFGVRRKIYICPLSSFNEKFFTGGILFQCIHDKKNRDVFAAGGRYDKLIDAHRHRGQLMSAACYAVNASIAWDRLISLMLRHQKNSTTSSFLKKGADESSAAASLTKRRPSKTEHCSCRADPIPANTIAQTIALPDNTRRPSLRSGCVVENRYAVGEAIDWASIIRGRWDEEPRPRNHDE</sequence>
<dbReference type="Proteomes" id="UP001320706">
    <property type="component" value="Unassembled WGS sequence"/>
</dbReference>
<proteinExistence type="predicted"/>